<evidence type="ECO:0000313" key="2">
    <source>
        <dbReference type="WBParaSite" id="PgB08_g092_t01"/>
    </source>
</evidence>
<accession>A0A914ZSW7</accession>
<name>A0A914ZSW7_PARUN</name>
<evidence type="ECO:0000313" key="1">
    <source>
        <dbReference type="Proteomes" id="UP000887569"/>
    </source>
</evidence>
<proteinExistence type="predicted"/>
<sequence length="58" mass="6643">MDVHFRCFYTHSCLMNAASFIFPFGLQLTSPENVAFSVHCTIAVSQRKVFKLNKCSIR</sequence>
<dbReference type="Proteomes" id="UP000887569">
    <property type="component" value="Unplaced"/>
</dbReference>
<reference evidence="2" key="1">
    <citation type="submission" date="2022-11" db="UniProtKB">
        <authorList>
            <consortium name="WormBaseParasite"/>
        </authorList>
    </citation>
    <scope>IDENTIFICATION</scope>
</reference>
<dbReference type="WBParaSite" id="PgB08_g092_t01">
    <property type="protein sequence ID" value="PgB08_g092_t01"/>
    <property type="gene ID" value="PgB08_g092"/>
</dbReference>
<keyword evidence="1" id="KW-1185">Reference proteome</keyword>
<organism evidence="1 2">
    <name type="scientific">Parascaris univalens</name>
    <name type="common">Nematode worm</name>
    <dbReference type="NCBI Taxonomy" id="6257"/>
    <lineage>
        <taxon>Eukaryota</taxon>
        <taxon>Metazoa</taxon>
        <taxon>Ecdysozoa</taxon>
        <taxon>Nematoda</taxon>
        <taxon>Chromadorea</taxon>
        <taxon>Rhabditida</taxon>
        <taxon>Spirurina</taxon>
        <taxon>Ascaridomorpha</taxon>
        <taxon>Ascaridoidea</taxon>
        <taxon>Ascarididae</taxon>
        <taxon>Parascaris</taxon>
    </lineage>
</organism>
<protein>
    <submittedName>
        <fullName evidence="2">ZP domain-containing protein</fullName>
    </submittedName>
</protein>
<dbReference type="AlphaFoldDB" id="A0A914ZSW7"/>